<dbReference type="AlphaFoldDB" id="A0A7U2I6L2"/>
<dbReference type="VEuPathDB" id="FungiDB:JI435_144760"/>
<feature type="compositionally biased region" description="Basic and acidic residues" evidence="1">
    <location>
        <begin position="109"/>
        <end position="119"/>
    </location>
</feature>
<reference evidence="3" key="1">
    <citation type="journal article" date="2021" name="BMC Genomics">
        <title>Chromosome-level genome assembly and manually-curated proteome of model necrotroph Parastagonospora nodorum Sn15 reveals a genome-wide trove of candidate effector homologs, and redundancy of virulence-related functions within an accessory chromosome.</title>
        <authorList>
            <person name="Bertazzoni S."/>
            <person name="Jones D.A.B."/>
            <person name="Phan H.T."/>
            <person name="Tan K.-C."/>
            <person name="Hane J.K."/>
        </authorList>
    </citation>
    <scope>NUCLEOTIDE SEQUENCE [LARGE SCALE GENOMIC DNA]</scope>
    <source>
        <strain evidence="3">SN15 / ATCC MYA-4574 / FGSC 10173)</strain>
    </source>
</reference>
<dbReference type="RefSeq" id="XP_001804660.1">
    <property type="nucleotide sequence ID" value="XM_001804608.1"/>
</dbReference>
<evidence type="ECO:0000313" key="2">
    <source>
        <dbReference type="EMBL" id="QRD01777.1"/>
    </source>
</evidence>
<organism evidence="2 3">
    <name type="scientific">Phaeosphaeria nodorum (strain SN15 / ATCC MYA-4574 / FGSC 10173)</name>
    <name type="common">Glume blotch fungus</name>
    <name type="synonym">Parastagonospora nodorum</name>
    <dbReference type="NCBI Taxonomy" id="321614"/>
    <lineage>
        <taxon>Eukaryota</taxon>
        <taxon>Fungi</taxon>
        <taxon>Dikarya</taxon>
        <taxon>Ascomycota</taxon>
        <taxon>Pezizomycotina</taxon>
        <taxon>Dothideomycetes</taxon>
        <taxon>Pleosporomycetidae</taxon>
        <taxon>Pleosporales</taxon>
        <taxon>Pleosporineae</taxon>
        <taxon>Phaeosphaeriaceae</taxon>
        <taxon>Parastagonospora</taxon>
    </lineage>
</organism>
<feature type="compositionally biased region" description="Polar residues" evidence="1">
    <location>
        <begin position="83"/>
        <end position="97"/>
    </location>
</feature>
<evidence type="ECO:0000313" key="3">
    <source>
        <dbReference type="Proteomes" id="UP000663193"/>
    </source>
</evidence>
<accession>A0A7U2I6L2</accession>
<dbReference type="KEGG" id="pno:SNOG_14476"/>
<sequence length="119" mass="12698">MDENCPPKVQEPLKPNTVQAQMPHMDLNLTQHGHLEARSIRTDETHAAAKDREETTRTKEPALEVAKESLDITSGATTGNVSLQNTIGDTNTGSANSGIDFRGSGSARIDGKTGDITAK</sequence>
<evidence type="ECO:0000256" key="1">
    <source>
        <dbReference type="SAM" id="MobiDB-lite"/>
    </source>
</evidence>
<keyword evidence="3" id="KW-1185">Reference proteome</keyword>
<proteinExistence type="predicted"/>
<gene>
    <name evidence="2" type="ORF">JI435_144760</name>
</gene>
<dbReference type="Proteomes" id="UP000663193">
    <property type="component" value="Chromosome 12"/>
</dbReference>
<feature type="region of interest" description="Disordered" evidence="1">
    <location>
        <begin position="83"/>
        <end position="119"/>
    </location>
</feature>
<name>A0A7U2I6L2_PHANO</name>
<protein>
    <submittedName>
        <fullName evidence="2">Uncharacterized protein</fullName>
    </submittedName>
</protein>
<dbReference type="EMBL" id="CP069034">
    <property type="protein sequence ID" value="QRD01777.1"/>
    <property type="molecule type" value="Genomic_DNA"/>
</dbReference>